<protein>
    <submittedName>
        <fullName evidence="6">AcrR family transcriptional regulator</fullName>
    </submittedName>
</protein>
<gene>
    <name evidence="6" type="ORF">HNR09_002456</name>
</gene>
<dbReference type="InterPro" id="IPR001647">
    <property type="entry name" value="HTH_TetR"/>
</dbReference>
<feature type="domain" description="HTH tetR-type" evidence="5">
    <location>
        <begin position="10"/>
        <end position="70"/>
    </location>
</feature>
<feature type="DNA-binding region" description="H-T-H motif" evidence="4">
    <location>
        <begin position="33"/>
        <end position="52"/>
    </location>
</feature>
<dbReference type="PANTHER" id="PTHR30055">
    <property type="entry name" value="HTH-TYPE TRANSCRIPTIONAL REGULATOR RUTR"/>
    <property type="match status" value="1"/>
</dbReference>
<evidence type="ECO:0000256" key="1">
    <source>
        <dbReference type="ARBA" id="ARBA00023015"/>
    </source>
</evidence>
<evidence type="ECO:0000313" key="7">
    <source>
        <dbReference type="Proteomes" id="UP000535437"/>
    </source>
</evidence>
<dbReference type="InterPro" id="IPR050109">
    <property type="entry name" value="HTH-type_TetR-like_transc_reg"/>
</dbReference>
<dbReference type="InterPro" id="IPR009057">
    <property type="entry name" value="Homeodomain-like_sf"/>
</dbReference>
<name>A0A7Z0GNA8_9MICC</name>
<reference evidence="6 7" key="1">
    <citation type="submission" date="2020-07" db="EMBL/GenBank/DDBJ databases">
        <title>Sequencing the genomes of 1000 actinobacteria strains.</title>
        <authorList>
            <person name="Klenk H.-P."/>
        </authorList>
    </citation>
    <scope>NUCLEOTIDE SEQUENCE [LARGE SCALE GENOMIC DNA]</scope>
    <source>
        <strain evidence="6 7">DSM 15475</strain>
    </source>
</reference>
<dbReference type="GO" id="GO:0000976">
    <property type="term" value="F:transcription cis-regulatory region binding"/>
    <property type="evidence" value="ECO:0007669"/>
    <property type="project" value="TreeGrafter"/>
</dbReference>
<keyword evidence="3" id="KW-0804">Transcription</keyword>
<keyword evidence="1" id="KW-0805">Transcription regulation</keyword>
<dbReference type="InterPro" id="IPR049484">
    <property type="entry name" value="Rv0078-like_C"/>
</dbReference>
<dbReference type="SUPFAM" id="SSF46689">
    <property type="entry name" value="Homeodomain-like"/>
    <property type="match status" value="1"/>
</dbReference>
<dbReference type="PROSITE" id="PS50977">
    <property type="entry name" value="HTH_TETR_2"/>
    <property type="match status" value="1"/>
</dbReference>
<dbReference type="AlphaFoldDB" id="A0A7Z0GNA8"/>
<dbReference type="PANTHER" id="PTHR30055:SF234">
    <property type="entry name" value="HTH-TYPE TRANSCRIPTIONAL REGULATOR BETI"/>
    <property type="match status" value="1"/>
</dbReference>
<keyword evidence="7" id="KW-1185">Reference proteome</keyword>
<evidence type="ECO:0000256" key="4">
    <source>
        <dbReference type="PROSITE-ProRule" id="PRU00335"/>
    </source>
</evidence>
<evidence type="ECO:0000259" key="5">
    <source>
        <dbReference type="PROSITE" id="PS50977"/>
    </source>
</evidence>
<dbReference type="Gene3D" id="1.10.357.10">
    <property type="entry name" value="Tetracycline Repressor, domain 2"/>
    <property type="match status" value="1"/>
</dbReference>
<dbReference type="Pfam" id="PF21351">
    <property type="entry name" value="TetR_C_41"/>
    <property type="match status" value="1"/>
</dbReference>
<dbReference type="Proteomes" id="UP000535437">
    <property type="component" value="Unassembled WGS sequence"/>
</dbReference>
<organism evidence="6 7">
    <name type="scientific">Nesterenkonia xinjiangensis</name>
    <dbReference type="NCBI Taxonomy" id="225327"/>
    <lineage>
        <taxon>Bacteria</taxon>
        <taxon>Bacillati</taxon>
        <taxon>Actinomycetota</taxon>
        <taxon>Actinomycetes</taxon>
        <taxon>Micrococcales</taxon>
        <taxon>Micrococcaceae</taxon>
        <taxon>Nesterenkonia</taxon>
    </lineage>
</organism>
<dbReference type="RefSeq" id="WP_179542318.1">
    <property type="nucleotide sequence ID" value="NZ_BAAALL010000001.1"/>
</dbReference>
<evidence type="ECO:0000256" key="3">
    <source>
        <dbReference type="ARBA" id="ARBA00023163"/>
    </source>
</evidence>
<dbReference type="GO" id="GO:0003700">
    <property type="term" value="F:DNA-binding transcription factor activity"/>
    <property type="evidence" value="ECO:0007669"/>
    <property type="project" value="TreeGrafter"/>
</dbReference>
<keyword evidence="2 4" id="KW-0238">DNA-binding</keyword>
<sequence>MPRSSAADAAKTARAILDHARSLLAEHGFAGVSVDDVARSVGVSRGAVYHRHRTKQELFAAVAEELQLQVGEEVLRAAETGGADTDQQLRRGCHAFLDAITEAPRARILLLDAPSVLGWARWRRMDAENAAAHLKEGLGQLGYSGRLQEAATAQLSGAMNDAALWIAEGGEERDARRRAAHEMLDRLLDAVTDAGGTDTSLQGPRSAH</sequence>
<dbReference type="Pfam" id="PF00440">
    <property type="entry name" value="TetR_N"/>
    <property type="match status" value="1"/>
</dbReference>
<dbReference type="EMBL" id="JACCFY010000001">
    <property type="protein sequence ID" value="NYJ79045.1"/>
    <property type="molecule type" value="Genomic_DNA"/>
</dbReference>
<evidence type="ECO:0000313" key="6">
    <source>
        <dbReference type="EMBL" id="NYJ79045.1"/>
    </source>
</evidence>
<dbReference type="PRINTS" id="PR00455">
    <property type="entry name" value="HTHTETR"/>
</dbReference>
<comment type="caution">
    <text evidence="6">The sequence shown here is derived from an EMBL/GenBank/DDBJ whole genome shotgun (WGS) entry which is preliminary data.</text>
</comment>
<accession>A0A7Z0GNA8</accession>
<proteinExistence type="predicted"/>
<evidence type="ECO:0000256" key="2">
    <source>
        <dbReference type="ARBA" id="ARBA00023125"/>
    </source>
</evidence>